<keyword evidence="2" id="KW-0808">Transferase</keyword>
<dbReference type="PANTHER" id="PTHR43591">
    <property type="entry name" value="METHYLTRANSFERASE"/>
    <property type="match status" value="1"/>
</dbReference>
<evidence type="ECO:0000313" key="4">
    <source>
        <dbReference type="EMBL" id="CAB4731382.1"/>
    </source>
</evidence>
<dbReference type="PROSITE" id="PS01184">
    <property type="entry name" value="UBIE_2"/>
    <property type="match status" value="1"/>
</dbReference>
<dbReference type="AlphaFoldDB" id="A0A6J6S9H8"/>
<sequence>MVGAYYRENIRVSRADLGKEPDEVSAMFDGVARRYDLLNDLLSLGRTKAWRKVATSIIDPKPGMRILDIAAGTGSSSRPLADAGANVIPLDFSKGMLDAGRKRHPDLAFTQGDALALTFKDNEFDVTTISFGLRNTSDTLKALRESLRVLKPGGRMVVVEFSQPTNKIFRTIYLRYLMRALPVVARKVSSNPDAYVYLAESILAWPNQPGLAALMKTAGFEKVHWKNLTFGIVAIHTGFKP</sequence>
<reference evidence="4" key="1">
    <citation type="submission" date="2020-05" db="EMBL/GenBank/DDBJ databases">
        <authorList>
            <person name="Chiriac C."/>
            <person name="Salcher M."/>
            <person name="Ghai R."/>
            <person name="Kavagutti S V."/>
        </authorList>
    </citation>
    <scope>NUCLEOTIDE SEQUENCE</scope>
</reference>
<keyword evidence="3" id="KW-0949">S-adenosyl-L-methionine</keyword>
<dbReference type="Pfam" id="PF01209">
    <property type="entry name" value="Ubie_methyltran"/>
    <property type="match status" value="1"/>
</dbReference>
<dbReference type="InterPro" id="IPR029063">
    <property type="entry name" value="SAM-dependent_MTases_sf"/>
</dbReference>
<gene>
    <name evidence="4" type="ORF">UFOPK2788_00213</name>
</gene>
<dbReference type="Gene3D" id="3.40.50.150">
    <property type="entry name" value="Vaccinia Virus protein VP39"/>
    <property type="match status" value="1"/>
</dbReference>
<dbReference type="PANTHER" id="PTHR43591:SF24">
    <property type="entry name" value="2-METHOXY-6-POLYPRENYL-1,4-BENZOQUINOL METHYLASE, MITOCHONDRIAL"/>
    <property type="match status" value="1"/>
</dbReference>
<dbReference type="NCBIfam" id="TIGR01934">
    <property type="entry name" value="MenG_MenH_UbiE"/>
    <property type="match status" value="1"/>
</dbReference>
<dbReference type="PROSITE" id="PS51608">
    <property type="entry name" value="SAM_MT_UBIE"/>
    <property type="match status" value="1"/>
</dbReference>
<name>A0A6J6S9H8_9ZZZZ</name>
<dbReference type="SUPFAM" id="SSF53335">
    <property type="entry name" value="S-adenosyl-L-methionine-dependent methyltransferases"/>
    <property type="match status" value="1"/>
</dbReference>
<dbReference type="CDD" id="cd02440">
    <property type="entry name" value="AdoMet_MTases"/>
    <property type="match status" value="1"/>
</dbReference>
<dbReference type="InterPro" id="IPR004033">
    <property type="entry name" value="UbiE/COQ5_MeTrFase"/>
</dbReference>
<accession>A0A6J6S9H8</accession>
<dbReference type="GO" id="GO:0008168">
    <property type="term" value="F:methyltransferase activity"/>
    <property type="evidence" value="ECO:0007669"/>
    <property type="project" value="UniProtKB-KW"/>
</dbReference>
<keyword evidence="1" id="KW-0489">Methyltransferase</keyword>
<evidence type="ECO:0000256" key="1">
    <source>
        <dbReference type="ARBA" id="ARBA00022603"/>
    </source>
</evidence>
<proteinExistence type="inferred from homology"/>
<dbReference type="NCBIfam" id="NF001241">
    <property type="entry name" value="PRK00216.1-2"/>
    <property type="match status" value="1"/>
</dbReference>
<dbReference type="EMBL" id="CAEZYV010000018">
    <property type="protein sequence ID" value="CAB4731382.1"/>
    <property type="molecule type" value="Genomic_DNA"/>
</dbReference>
<organism evidence="4">
    <name type="scientific">freshwater metagenome</name>
    <dbReference type="NCBI Taxonomy" id="449393"/>
    <lineage>
        <taxon>unclassified sequences</taxon>
        <taxon>metagenomes</taxon>
        <taxon>ecological metagenomes</taxon>
    </lineage>
</organism>
<dbReference type="GO" id="GO:0042181">
    <property type="term" value="P:ketone biosynthetic process"/>
    <property type="evidence" value="ECO:0007669"/>
    <property type="project" value="UniProtKB-ARBA"/>
</dbReference>
<evidence type="ECO:0000256" key="3">
    <source>
        <dbReference type="ARBA" id="ARBA00022691"/>
    </source>
</evidence>
<dbReference type="InterPro" id="IPR023576">
    <property type="entry name" value="UbiE/COQ5_MeTrFase_CS"/>
</dbReference>
<dbReference type="HAMAP" id="MF_01813">
    <property type="entry name" value="MenG_UbiE_methyltr"/>
    <property type="match status" value="1"/>
</dbReference>
<evidence type="ECO:0000256" key="2">
    <source>
        <dbReference type="ARBA" id="ARBA00022679"/>
    </source>
</evidence>
<dbReference type="GO" id="GO:0032259">
    <property type="term" value="P:methylation"/>
    <property type="evidence" value="ECO:0007669"/>
    <property type="project" value="UniProtKB-KW"/>
</dbReference>
<protein>
    <submittedName>
        <fullName evidence="4">Unannotated protein</fullName>
    </submittedName>
</protein>